<keyword evidence="2" id="KW-1185">Reference proteome</keyword>
<gene>
    <name evidence="1" type="ORF">ECRASSUSDP1_LOCUS9014</name>
</gene>
<accession>A0AAD1UGW9</accession>
<sequence length="105" mass="12094">MLFSLVLSSKEFQKLGTLGIEMLHCEKNIPLVFRQAERSLINGDRLIVTPLVFRMLWKHLLFSICTLLQKLKANDCALLGNEFQRKFLRAGRFSELILSTNIVLT</sequence>
<evidence type="ECO:0000313" key="1">
    <source>
        <dbReference type="EMBL" id="CAI2367726.1"/>
    </source>
</evidence>
<protein>
    <submittedName>
        <fullName evidence="1">Uncharacterized protein</fullName>
    </submittedName>
</protein>
<reference evidence="1" key="1">
    <citation type="submission" date="2023-07" db="EMBL/GenBank/DDBJ databases">
        <authorList>
            <consortium name="AG Swart"/>
            <person name="Singh M."/>
            <person name="Singh A."/>
            <person name="Seah K."/>
            <person name="Emmerich C."/>
        </authorList>
    </citation>
    <scope>NUCLEOTIDE SEQUENCE</scope>
    <source>
        <strain evidence="1">DP1</strain>
    </source>
</reference>
<evidence type="ECO:0000313" key="2">
    <source>
        <dbReference type="Proteomes" id="UP001295684"/>
    </source>
</evidence>
<organism evidence="1 2">
    <name type="scientific">Euplotes crassus</name>
    <dbReference type="NCBI Taxonomy" id="5936"/>
    <lineage>
        <taxon>Eukaryota</taxon>
        <taxon>Sar</taxon>
        <taxon>Alveolata</taxon>
        <taxon>Ciliophora</taxon>
        <taxon>Intramacronucleata</taxon>
        <taxon>Spirotrichea</taxon>
        <taxon>Hypotrichia</taxon>
        <taxon>Euplotida</taxon>
        <taxon>Euplotidae</taxon>
        <taxon>Moneuplotes</taxon>
    </lineage>
</organism>
<comment type="caution">
    <text evidence="1">The sequence shown here is derived from an EMBL/GenBank/DDBJ whole genome shotgun (WGS) entry which is preliminary data.</text>
</comment>
<name>A0AAD1UGW9_EUPCR</name>
<dbReference type="Proteomes" id="UP001295684">
    <property type="component" value="Unassembled WGS sequence"/>
</dbReference>
<dbReference type="EMBL" id="CAMPGE010008842">
    <property type="protein sequence ID" value="CAI2367726.1"/>
    <property type="molecule type" value="Genomic_DNA"/>
</dbReference>
<dbReference type="AlphaFoldDB" id="A0AAD1UGW9"/>
<proteinExistence type="predicted"/>